<evidence type="ECO:0000313" key="2">
    <source>
        <dbReference type="EMBL" id="KAK9539115.1"/>
    </source>
</evidence>
<dbReference type="AlphaFoldDB" id="A0AAW1FY06"/>
<comment type="caution">
    <text evidence="2">The sequence shown here is derived from an EMBL/GenBank/DDBJ whole genome shotgun (WGS) entry which is preliminary data.</text>
</comment>
<gene>
    <name evidence="2" type="ORF">VZT92_004245</name>
</gene>
<name>A0AAW1FY06_ZOAVI</name>
<evidence type="ECO:0000313" key="3">
    <source>
        <dbReference type="Proteomes" id="UP001488805"/>
    </source>
</evidence>
<reference evidence="2 3" key="1">
    <citation type="journal article" date="2024" name="Genome Biol. Evol.">
        <title>Chromosome-level genome assembly of the viviparous eelpout Zoarces viviparus.</title>
        <authorList>
            <person name="Fuhrmann N."/>
            <person name="Brasseur M.V."/>
            <person name="Bakowski C.E."/>
            <person name="Podsiadlowski L."/>
            <person name="Prost S."/>
            <person name="Krehenwinkel H."/>
            <person name="Mayer C."/>
        </authorList>
    </citation>
    <scope>NUCLEOTIDE SEQUENCE [LARGE SCALE GENOMIC DNA]</scope>
    <source>
        <strain evidence="2">NO-MEL_2022_Ind0_liver</strain>
    </source>
</reference>
<feature type="region of interest" description="Disordered" evidence="1">
    <location>
        <begin position="84"/>
        <end position="113"/>
    </location>
</feature>
<keyword evidence="3" id="KW-1185">Reference proteome</keyword>
<feature type="compositionally biased region" description="Polar residues" evidence="1">
    <location>
        <begin position="90"/>
        <end position="104"/>
    </location>
</feature>
<evidence type="ECO:0000256" key="1">
    <source>
        <dbReference type="SAM" id="MobiDB-lite"/>
    </source>
</evidence>
<organism evidence="2 3">
    <name type="scientific">Zoarces viviparus</name>
    <name type="common">Viviparous eelpout</name>
    <name type="synonym">Blennius viviparus</name>
    <dbReference type="NCBI Taxonomy" id="48416"/>
    <lineage>
        <taxon>Eukaryota</taxon>
        <taxon>Metazoa</taxon>
        <taxon>Chordata</taxon>
        <taxon>Craniata</taxon>
        <taxon>Vertebrata</taxon>
        <taxon>Euteleostomi</taxon>
        <taxon>Actinopterygii</taxon>
        <taxon>Neopterygii</taxon>
        <taxon>Teleostei</taxon>
        <taxon>Neoteleostei</taxon>
        <taxon>Acanthomorphata</taxon>
        <taxon>Eupercaria</taxon>
        <taxon>Perciformes</taxon>
        <taxon>Cottioidei</taxon>
        <taxon>Zoarcales</taxon>
        <taxon>Zoarcidae</taxon>
        <taxon>Zoarcinae</taxon>
        <taxon>Zoarces</taxon>
    </lineage>
</organism>
<dbReference type="EMBL" id="JBCEZU010000023">
    <property type="protein sequence ID" value="KAK9539115.1"/>
    <property type="molecule type" value="Genomic_DNA"/>
</dbReference>
<sequence length="125" mass="14240">MRRGRNSSERQRLFGDFQVKVSKLLQPEPIDVTRTTRTEPRPLTWQHPRCGTSISSKSEHKLFYPTIVKVSLYEAQRDCLPGCPLPKGKQTPSRNSYISSTGPQGPSVPRRAEPLAMKRCNPYLM</sequence>
<feature type="region of interest" description="Disordered" evidence="1">
    <location>
        <begin position="28"/>
        <end position="50"/>
    </location>
</feature>
<proteinExistence type="predicted"/>
<accession>A0AAW1FY06</accession>
<protein>
    <submittedName>
        <fullName evidence="2">Uncharacterized protein</fullName>
    </submittedName>
</protein>
<dbReference type="Proteomes" id="UP001488805">
    <property type="component" value="Unassembled WGS sequence"/>
</dbReference>